<feature type="compositionally biased region" description="Low complexity" evidence="11">
    <location>
        <begin position="21"/>
        <end position="41"/>
    </location>
</feature>
<feature type="domain" description="VIT" evidence="13">
    <location>
        <begin position="75"/>
        <end position="204"/>
    </location>
</feature>
<evidence type="ECO:0000256" key="8">
    <source>
        <dbReference type="ARBA" id="ARBA00023180"/>
    </source>
</evidence>
<reference evidence="14" key="1">
    <citation type="submission" date="2025-08" db="UniProtKB">
        <authorList>
            <consortium name="Ensembl"/>
        </authorList>
    </citation>
    <scope>IDENTIFICATION</scope>
</reference>
<dbReference type="InterPro" id="IPR036465">
    <property type="entry name" value="vWFA_dom_sf"/>
</dbReference>
<evidence type="ECO:0000256" key="9">
    <source>
        <dbReference type="ARBA" id="ARBA00037051"/>
    </source>
</evidence>
<dbReference type="Pfam" id="PF06668">
    <property type="entry name" value="ITI_HC_C"/>
    <property type="match status" value="1"/>
</dbReference>
<dbReference type="GO" id="GO:0030212">
    <property type="term" value="P:hyaluronan metabolic process"/>
    <property type="evidence" value="ECO:0007669"/>
    <property type="project" value="InterPro"/>
</dbReference>
<evidence type="ECO:0000256" key="1">
    <source>
        <dbReference type="ARBA" id="ARBA00004613"/>
    </source>
</evidence>
<feature type="region of interest" description="Disordered" evidence="11">
    <location>
        <begin position="671"/>
        <end position="691"/>
    </location>
</feature>
<evidence type="ECO:0000313" key="14">
    <source>
        <dbReference type="Ensembl" id="ENSLLEP00000037636.1"/>
    </source>
</evidence>
<dbReference type="Proteomes" id="UP000694569">
    <property type="component" value="Unplaced"/>
</dbReference>
<evidence type="ECO:0000256" key="2">
    <source>
        <dbReference type="ARBA" id="ARBA00010158"/>
    </source>
</evidence>
<dbReference type="SMART" id="SM00327">
    <property type="entry name" value="VWA"/>
    <property type="match status" value="1"/>
</dbReference>
<dbReference type="GO" id="GO:0005576">
    <property type="term" value="C:extracellular region"/>
    <property type="evidence" value="ECO:0007669"/>
    <property type="project" value="UniProtKB-SubCell"/>
</dbReference>
<keyword evidence="7" id="KW-0654">Proteoglycan</keyword>
<protein>
    <recommendedName>
        <fullName evidence="10">Inter-alpha-trypsin inhibitor heavy chain H3</fullName>
    </recommendedName>
</protein>
<dbReference type="PROSITE" id="PS51468">
    <property type="entry name" value="VIT"/>
    <property type="match status" value="1"/>
</dbReference>
<evidence type="ECO:0000313" key="15">
    <source>
        <dbReference type="Proteomes" id="UP000694569"/>
    </source>
</evidence>
<dbReference type="InterPro" id="IPR002035">
    <property type="entry name" value="VWF_A"/>
</dbReference>
<dbReference type="Ensembl" id="ENSLLET00000039081.1">
    <property type="protein sequence ID" value="ENSLLEP00000037636.1"/>
    <property type="gene ID" value="ENSLLEG00000023821.1"/>
</dbReference>
<keyword evidence="5" id="KW-0732">Signal</keyword>
<dbReference type="SMART" id="SM00609">
    <property type="entry name" value="VIT"/>
    <property type="match status" value="1"/>
</dbReference>
<evidence type="ECO:0000256" key="10">
    <source>
        <dbReference type="ARBA" id="ARBA00039924"/>
    </source>
</evidence>
<dbReference type="GeneTree" id="ENSGT00940000154554"/>
<dbReference type="FunFam" id="3.40.50.410:FF:000013">
    <property type="entry name" value="inter-alpha-trypsin inhibitor heavy chain H2"/>
    <property type="match status" value="1"/>
</dbReference>
<evidence type="ECO:0000259" key="12">
    <source>
        <dbReference type="PROSITE" id="PS50234"/>
    </source>
</evidence>
<dbReference type="Pfam" id="PF00092">
    <property type="entry name" value="VWA"/>
    <property type="match status" value="1"/>
</dbReference>
<reference evidence="14" key="2">
    <citation type="submission" date="2025-09" db="UniProtKB">
        <authorList>
            <consortium name="Ensembl"/>
        </authorList>
    </citation>
    <scope>IDENTIFICATION</scope>
</reference>
<keyword evidence="3" id="KW-0964">Secreted</keyword>
<evidence type="ECO:0000256" key="4">
    <source>
        <dbReference type="ARBA" id="ARBA00022690"/>
    </source>
</evidence>
<keyword evidence="4" id="KW-0646">Protease inhibitor</keyword>
<dbReference type="PANTHER" id="PTHR10338:SF115">
    <property type="entry name" value="INTER-ALPHA-TRYPSIN INHIBITOR HEAVY CHAIN H3"/>
    <property type="match status" value="1"/>
</dbReference>
<evidence type="ECO:0000256" key="6">
    <source>
        <dbReference type="ARBA" id="ARBA00022900"/>
    </source>
</evidence>
<dbReference type="SUPFAM" id="SSF53300">
    <property type="entry name" value="vWA-like"/>
    <property type="match status" value="1"/>
</dbReference>
<dbReference type="Gene3D" id="3.40.50.410">
    <property type="entry name" value="von Willebrand factor, type A domain"/>
    <property type="match status" value="1"/>
</dbReference>
<evidence type="ECO:0000256" key="3">
    <source>
        <dbReference type="ARBA" id="ARBA00022525"/>
    </source>
</evidence>
<feature type="domain" description="VWFA" evidence="12">
    <location>
        <begin position="329"/>
        <end position="512"/>
    </location>
</feature>
<keyword evidence="8" id="KW-0325">Glycoprotein</keyword>
<evidence type="ECO:0000256" key="7">
    <source>
        <dbReference type="ARBA" id="ARBA00022974"/>
    </source>
</evidence>
<feature type="region of interest" description="Disordered" evidence="11">
    <location>
        <begin position="21"/>
        <end position="57"/>
    </location>
</feature>
<name>A0A8C5QJZ9_9ANUR</name>
<proteinExistence type="inferred from homology"/>
<sequence>MEPAVAPGSLIIADRTRGPARSALRASTATTSTAAPDLSPTLRSSSISVSAGGAPGTKTSAISSIDADYVIYGLRKTQKRSIQEAGNDVDIYSININSKITSRFAHNVIESRAVNRANISKEVFFDVDLPKTAFITNFSMVIDGITYLGEIKEKEVAKKQYDTAVSRGQTAGLVRASGRKTEKFSVSVNIASESKVTFQLTYEEMLKRSHGKYEAFIKVKPKNLVKNFKIEVDIYEPQGISFLDAAGTFITNELQPVIKKTIAGKKGHVIFNPTIDEQRSCTNCTNTLLDGDFTVTYDVNRETPGNIQIVNGYFVHFFAPPKLPGVPKNVVFVIDRSGSMYGLAMRQTIEALLKILSDLKENDHFNFLIFDGSIDTWKKHLVKATPENVKEARYFVGNITARGMTNINDATLKAVELLNAAQESNYLPARSVSLIILLTDGDANVGVSIPEKIQQNVKNAIQGKYTLYCLGFGTSLDYGFLEKMALENSGVARRIYADADAALQLQGFYDEVANPILMNIEVQYPENAVSDVTKNSFKHYFDGSEIVVAGRIIDNDLNTFTSDVKAEGSSNSLNFIENVDLQEKSDSKIPQDYIFGEFTERLWAYLTIQQLLEKRTYAKEPEKSNLTAEILELSLNYKFVTPLTSMVVTKPEEKDKTQDTLIADKFVDGAAQSQPSYPSSMSQSSQSSPSYAQNYRYPQTYVDSDPHFVIQVPEKKDALCFNIQEAPGVVLNLIKDPVIGITVNGELIGNKKVSGNLESNQTYFGKFGIINTGMDLKIEVNTDKIIVWNGEKKMIFSWQETIRISENGLDLLINKKKNVLLSMGEGARFVIILHKVWKNHPLHKDFLGFYTLDSHRFSTRAHGLLGQFFHGIDYEISNVHKISDPQKPDATMFVKNNMLTVNRGVQKDYRMDARDGSKVPCWFVHHDGHGLIDGNHSDYIVPNLFSTE</sequence>
<evidence type="ECO:0000256" key="5">
    <source>
        <dbReference type="ARBA" id="ARBA00022729"/>
    </source>
</evidence>
<dbReference type="InterPro" id="IPR013694">
    <property type="entry name" value="VIT"/>
</dbReference>
<dbReference type="Pfam" id="PF08487">
    <property type="entry name" value="VIT"/>
    <property type="match status" value="1"/>
</dbReference>
<dbReference type="InterPro" id="IPR050934">
    <property type="entry name" value="ITIH"/>
</dbReference>
<dbReference type="InterPro" id="IPR010600">
    <property type="entry name" value="ITI_HC_C"/>
</dbReference>
<organism evidence="14 15">
    <name type="scientific">Leptobrachium leishanense</name>
    <name type="common">Leishan spiny toad</name>
    <dbReference type="NCBI Taxonomy" id="445787"/>
    <lineage>
        <taxon>Eukaryota</taxon>
        <taxon>Metazoa</taxon>
        <taxon>Chordata</taxon>
        <taxon>Craniata</taxon>
        <taxon>Vertebrata</taxon>
        <taxon>Euteleostomi</taxon>
        <taxon>Amphibia</taxon>
        <taxon>Batrachia</taxon>
        <taxon>Anura</taxon>
        <taxon>Pelobatoidea</taxon>
        <taxon>Megophryidae</taxon>
        <taxon>Leptobrachium</taxon>
    </lineage>
</organism>
<dbReference type="PANTHER" id="PTHR10338">
    <property type="entry name" value="INTER-ALPHA-TRYPSIN INHIBITOR HEAVY CHAIN FAMILY MEMBER"/>
    <property type="match status" value="1"/>
</dbReference>
<dbReference type="OrthoDB" id="299997at2759"/>
<evidence type="ECO:0000259" key="13">
    <source>
        <dbReference type="PROSITE" id="PS51468"/>
    </source>
</evidence>
<comment type="similarity">
    <text evidence="2">Belongs to the ITIH family.</text>
</comment>
<keyword evidence="6" id="KW-0722">Serine protease inhibitor</keyword>
<dbReference type="GO" id="GO:0004867">
    <property type="term" value="F:serine-type endopeptidase inhibitor activity"/>
    <property type="evidence" value="ECO:0007669"/>
    <property type="project" value="UniProtKB-KW"/>
</dbReference>
<accession>A0A8C5QJZ9</accession>
<evidence type="ECO:0000256" key="11">
    <source>
        <dbReference type="SAM" id="MobiDB-lite"/>
    </source>
</evidence>
<keyword evidence="15" id="KW-1185">Reference proteome</keyword>
<dbReference type="AlphaFoldDB" id="A0A8C5QJZ9"/>
<comment type="function">
    <text evidence="9">May act as a carrier of hyaluronan in serum or as a binding protein between hyaluronan and other matrix protein, including those on cell surfaces in tissues to regulate the localization, synthesis and degradation of hyaluronan which are essential to cells undergoing biological processes.</text>
</comment>
<dbReference type="PROSITE" id="PS50234">
    <property type="entry name" value="VWFA"/>
    <property type="match status" value="1"/>
</dbReference>
<comment type="subcellular location">
    <subcellularLocation>
        <location evidence="1">Secreted</location>
    </subcellularLocation>
</comment>